<feature type="region of interest" description="Disordered" evidence="1">
    <location>
        <begin position="1"/>
        <end position="26"/>
    </location>
</feature>
<sequence>MQRSPHEMRSQDTLWQTIGSGRDEPGGVRNRIALDLPLRTIEWASNHALTTFRSSSIPLSN</sequence>
<evidence type="ECO:0000256" key="1">
    <source>
        <dbReference type="SAM" id="MobiDB-lite"/>
    </source>
</evidence>
<name>A0A1B0CWA0_LUTLO</name>
<evidence type="ECO:0000313" key="3">
    <source>
        <dbReference type="Proteomes" id="UP000092461"/>
    </source>
</evidence>
<proteinExistence type="predicted"/>
<protein>
    <submittedName>
        <fullName evidence="2">Uncharacterized protein</fullName>
    </submittedName>
</protein>
<dbReference type="EnsemblMetazoa" id="LLOJ009284-RA">
    <property type="protein sequence ID" value="LLOJ009284-PA"/>
    <property type="gene ID" value="LLOJ009284"/>
</dbReference>
<dbReference type="EMBL" id="AJWK01032111">
    <property type="status" value="NOT_ANNOTATED_CDS"/>
    <property type="molecule type" value="Genomic_DNA"/>
</dbReference>
<accession>A0A1B0CWA0</accession>
<dbReference type="EMBL" id="AJWK01032110">
    <property type="status" value="NOT_ANNOTATED_CDS"/>
    <property type="molecule type" value="Genomic_DNA"/>
</dbReference>
<reference evidence="2" key="1">
    <citation type="submission" date="2020-05" db="UniProtKB">
        <authorList>
            <consortium name="EnsemblMetazoa"/>
        </authorList>
    </citation>
    <scope>IDENTIFICATION</scope>
    <source>
        <strain evidence="2">Jacobina</strain>
    </source>
</reference>
<organism evidence="2 3">
    <name type="scientific">Lutzomyia longipalpis</name>
    <name type="common">Sand fly</name>
    <dbReference type="NCBI Taxonomy" id="7200"/>
    <lineage>
        <taxon>Eukaryota</taxon>
        <taxon>Metazoa</taxon>
        <taxon>Ecdysozoa</taxon>
        <taxon>Arthropoda</taxon>
        <taxon>Hexapoda</taxon>
        <taxon>Insecta</taxon>
        <taxon>Pterygota</taxon>
        <taxon>Neoptera</taxon>
        <taxon>Endopterygota</taxon>
        <taxon>Diptera</taxon>
        <taxon>Nematocera</taxon>
        <taxon>Psychodoidea</taxon>
        <taxon>Psychodidae</taxon>
        <taxon>Lutzomyia</taxon>
        <taxon>Lutzomyia</taxon>
    </lineage>
</organism>
<dbReference type="Proteomes" id="UP000092461">
    <property type="component" value="Unassembled WGS sequence"/>
</dbReference>
<dbReference type="VEuPathDB" id="VectorBase:LLOJ009284"/>
<feature type="compositionally biased region" description="Basic and acidic residues" evidence="1">
    <location>
        <begin position="1"/>
        <end position="10"/>
    </location>
</feature>
<evidence type="ECO:0000313" key="2">
    <source>
        <dbReference type="EnsemblMetazoa" id="LLOJ009284-PA"/>
    </source>
</evidence>
<dbReference type="AlphaFoldDB" id="A0A1B0CWA0"/>
<keyword evidence="3" id="KW-1185">Reference proteome</keyword>